<accession>A0A076N6U4</accession>
<name>A0A076N6U4_AMYME</name>
<keyword evidence="2" id="KW-0808">Transferase</keyword>
<dbReference type="Gene3D" id="3.30.565.10">
    <property type="entry name" value="Histidine kinase-like ATPase, C-terminal domain"/>
    <property type="match status" value="1"/>
</dbReference>
<dbReference type="SMART" id="SM00331">
    <property type="entry name" value="PP2C_SIG"/>
    <property type="match status" value="1"/>
</dbReference>
<sequence>MTRDDLIVTEQSHVGRARIVAASAATRAGLPLERVHLVSLAATELASNLLKHAGRGVFSVVPALGRLDVVAVDCGPGIGRIEDSMRDGYSTTGTLGGGLGAVRRAADMFDVYSRRGQGTSVLARWHAGPSPLPGGLRIGSAILTAPGEVECGDRWTAETTDDSVTIAVSDGLGHGHLAARASDAAISTVAAHPELRPARILELMQPSLASTRGATVAVAQLSPAEGRMRFCGVGNVSTRFYADQDGPVQRIVSRHGIVGVAARPRPSDSAYSWSSRSWLVLHSDGISDKWSNTDWPGLFNHDPATVAGWILGQRGRGRDDACVVVIAGGGGR</sequence>
<keyword evidence="3" id="KW-1185">Reference proteome</keyword>
<evidence type="ECO:0000313" key="3">
    <source>
        <dbReference type="Proteomes" id="UP000062973"/>
    </source>
</evidence>
<evidence type="ECO:0000259" key="1">
    <source>
        <dbReference type="SMART" id="SM00331"/>
    </source>
</evidence>
<dbReference type="KEGG" id="amq:AMETH_5600"/>
<dbReference type="InterPro" id="IPR036890">
    <property type="entry name" value="HATPase_C_sf"/>
</dbReference>
<dbReference type="Pfam" id="PF07228">
    <property type="entry name" value="SpoIIE"/>
    <property type="match status" value="1"/>
</dbReference>
<dbReference type="InterPro" id="IPR036457">
    <property type="entry name" value="PPM-type-like_dom_sf"/>
</dbReference>
<dbReference type="STRING" id="1068978.AMETH_5600"/>
<dbReference type="Proteomes" id="UP000062973">
    <property type="component" value="Chromosome"/>
</dbReference>
<dbReference type="eggNOG" id="COG2172">
    <property type="taxonomic scope" value="Bacteria"/>
</dbReference>
<keyword evidence="2" id="KW-0418">Kinase</keyword>
<dbReference type="EMBL" id="CP009110">
    <property type="protein sequence ID" value="AIJ25692.1"/>
    <property type="molecule type" value="Genomic_DNA"/>
</dbReference>
<dbReference type="InterPro" id="IPR039248">
    <property type="entry name" value="Ptase_RsbX"/>
</dbReference>
<dbReference type="PATRIC" id="fig|1068978.7.peg.6017"/>
<dbReference type="InterPro" id="IPR001932">
    <property type="entry name" value="PPM-type_phosphatase-like_dom"/>
</dbReference>
<dbReference type="AlphaFoldDB" id="A0A076N6U4"/>
<dbReference type="RefSeq" id="WP_017984530.1">
    <property type="nucleotide sequence ID" value="NZ_AQUL01000001.1"/>
</dbReference>
<dbReference type="PANTHER" id="PTHR35801:SF1">
    <property type="entry name" value="PHOSPHOSERINE PHOSPHATASE RSBX"/>
    <property type="match status" value="1"/>
</dbReference>
<dbReference type="Gene3D" id="3.60.40.10">
    <property type="entry name" value="PPM-type phosphatase domain"/>
    <property type="match status" value="1"/>
</dbReference>
<evidence type="ECO:0000313" key="2">
    <source>
        <dbReference type="EMBL" id="AIJ25692.1"/>
    </source>
</evidence>
<dbReference type="SUPFAM" id="SSF55874">
    <property type="entry name" value="ATPase domain of HSP90 chaperone/DNA topoisomerase II/histidine kinase"/>
    <property type="match status" value="1"/>
</dbReference>
<dbReference type="eggNOG" id="COG2208">
    <property type="taxonomic scope" value="Bacteria"/>
</dbReference>
<gene>
    <name evidence="2" type="ORF">AMETH_5600</name>
</gene>
<dbReference type="OrthoDB" id="479131at2"/>
<protein>
    <submittedName>
        <fullName evidence="2">Anti-sigma regulatory factor (Ser/Thr protein kinase)</fullName>
    </submittedName>
</protein>
<dbReference type="InterPro" id="IPR003594">
    <property type="entry name" value="HATPase_dom"/>
</dbReference>
<organism evidence="2 3">
    <name type="scientific">Amycolatopsis methanolica 239</name>
    <dbReference type="NCBI Taxonomy" id="1068978"/>
    <lineage>
        <taxon>Bacteria</taxon>
        <taxon>Bacillati</taxon>
        <taxon>Actinomycetota</taxon>
        <taxon>Actinomycetes</taxon>
        <taxon>Pseudonocardiales</taxon>
        <taxon>Pseudonocardiaceae</taxon>
        <taxon>Amycolatopsis</taxon>
        <taxon>Amycolatopsis methanolica group</taxon>
    </lineage>
</organism>
<proteinExistence type="predicted"/>
<dbReference type="GO" id="GO:0016301">
    <property type="term" value="F:kinase activity"/>
    <property type="evidence" value="ECO:0007669"/>
    <property type="project" value="UniProtKB-KW"/>
</dbReference>
<dbReference type="PANTHER" id="PTHR35801">
    <property type="entry name" value="PHOSPHOSERINE PHOSPHATASE RSBX"/>
    <property type="match status" value="1"/>
</dbReference>
<dbReference type="SUPFAM" id="SSF81606">
    <property type="entry name" value="PP2C-like"/>
    <property type="match status" value="1"/>
</dbReference>
<dbReference type="Pfam" id="PF13581">
    <property type="entry name" value="HATPase_c_2"/>
    <property type="match status" value="1"/>
</dbReference>
<reference evidence="2 3" key="1">
    <citation type="submission" date="2014-07" db="EMBL/GenBank/DDBJ databases">
        <title>Whole Genome Sequence of the Amycolatopsis methanolica 239.</title>
        <authorList>
            <person name="Tang B."/>
        </authorList>
    </citation>
    <scope>NUCLEOTIDE SEQUENCE [LARGE SCALE GENOMIC DNA]</scope>
    <source>
        <strain evidence="2 3">239</strain>
    </source>
</reference>
<feature type="domain" description="PPM-type phosphatase" evidence="1">
    <location>
        <begin position="144"/>
        <end position="328"/>
    </location>
</feature>
<dbReference type="HOGENOM" id="CLU_066586_0_0_11"/>